<dbReference type="GO" id="GO:0031640">
    <property type="term" value="P:killing of cells of another organism"/>
    <property type="evidence" value="ECO:0007669"/>
    <property type="project" value="UniProtKB-KW"/>
</dbReference>
<feature type="compositionally biased region" description="Polar residues" evidence="13">
    <location>
        <begin position="82"/>
        <end position="91"/>
    </location>
</feature>
<dbReference type="PANTHER" id="PTHR34135">
    <property type="entry name" value="LYSOZYME"/>
    <property type="match status" value="1"/>
</dbReference>
<feature type="region of interest" description="Disordered" evidence="13">
    <location>
        <begin position="42"/>
        <end position="125"/>
    </location>
</feature>
<dbReference type="GO" id="GO:0016998">
    <property type="term" value="P:cell wall macromolecule catabolic process"/>
    <property type="evidence" value="ECO:0007669"/>
    <property type="project" value="InterPro"/>
</dbReference>
<dbReference type="GO" id="GO:0005576">
    <property type="term" value="C:extracellular region"/>
    <property type="evidence" value="ECO:0007669"/>
    <property type="project" value="UniProtKB-SubCell"/>
</dbReference>
<sequence length="813" mass="85998">MKRNLSQSRRPTLQSLGILLLAASLTAGPGVAGVAYAVEPAPAPTASSTAGGTTETVAPAPAVPSTSPSPAEAAPAETPSGQPSAEATQSMAEAIGVGGAEMGQRSARVTASSPSSSLRRLTTESLSTEGTWMPTFGVQGLDVSGHQPSVDWQQQWNMGARFAYVKATEGNYYTNPSYNSQYQGSRSVGMIRGAYHFAIPNWSSGADQARYFVQNGGGWTADGYTMPPVLDFEFNPYEGRTINGFYFGNTCYNMSPAQLQSWVRDFGNTMQALIGRLPVIYTNTSWWNQCLGNPAGFGDYPLWVAAYPSSPTNNAGPVPTASWSTYSMWQYSSTGPFAGDSNVWNGDYASLTVFAGSVPMGSFDAATVQRTGTTTSLQIRGWALDRALPGATTEVHAYVTAPNGTKTLHKFPATSYRPDVHKVLGLGENHGFDGQIPINVSGQYNICVFAIGKFINPGLGCKSVTADGAEPPIGNLDEFTEQRSPDKESLKVRGWAVDMSRPSVAAEVHAYLYGPDGSRTFYKIPASTPRPDVDRVLAVGPNHGFETSIDIKKAGDYRLCAYAIGQYLHKEIGCNSIRVAPGTTPVGTLDSASVKKTRTQASITVRGWAFDSGNTSAQVAVHAYVFAPDGTSTVHQFAASKARPDVNKVFGIPGDHGYEADLPISGPGRHRVCTYAIALSPVSPGNPLLGCSYVEAGFSGSPVGHLDSVRMETANGVTSILAAGWAVDQDMPYDALSVHAYVTAPDGSVSNFAVTANQPRPDVNQVLGIPGNHGYTAKKAVSQRGNYKVCTYAIAASPFTSGNSQLGCLNLTF</sequence>
<evidence type="ECO:0000256" key="11">
    <source>
        <dbReference type="ARBA" id="ARBA00055588"/>
    </source>
</evidence>
<dbReference type="SMART" id="SM00641">
    <property type="entry name" value="Glyco_25"/>
    <property type="match status" value="1"/>
</dbReference>
<keyword evidence="10 12" id="KW-0326">Glycosidase</keyword>
<keyword evidence="5" id="KW-0964">Secreted</keyword>
<evidence type="ECO:0000256" key="9">
    <source>
        <dbReference type="ARBA" id="ARBA00023157"/>
    </source>
</evidence>
<feature type="compositionally biased region" description="Low complexity" evidence="13">
    <location>
        <begin position="105"/>
        <end position="125"/>
    </location>
</feature>
<comment type="caution">
    <text evidence="14">The sequence shown here is derived from an EMBL/GenBank/DDBJ whole genome shotgun (WGS) entry which is preliminary data.</text>
</comment>
<evidence type="ECO:0000313" key="15">
    <source>
        <dbReference type="Proteomes" id="UP000035722"/>
    </source>
</evidence>
<comment type="similarity">
    <text evidence="3 12">Belongs to the glycosyl hydrolase 25 family.</text>
</comment>
<comment type="catalytic activity">
    <reaction evidence="1 12">
        <text>Hydrolysis of (1-&gt;4)-beta-linkages between N-acetylmuramic acid and N-acetyl-D-glucosamine residues in a peptidoglycan and between N-acetyl-D-glucosamine residues in chitodextrins.</text>
        <dbReference type="EC" id="3.2.1.17"/>
    </reaction>
</comment>
<proteinExistence type="inferred from homology"/>
<dbReference type="Pfam" id="PF01183">
    <property type="entry name" value="Glyco_hydro_25"/>
    <property type="match status" value="1"/>
</dbReference>
<dbReference type="PROSITE" id="PS51904">
    <property type="entry name" value="GLYCOSYL_HYDROL_F25_2"/>
    <property type="match status" value="1"/>
</dbReference>
<dbReference type="InterPro" id="IPR006311">
    <property type="entry name" value="TAT_signal"/>
</dbReference>
<dbReference type="AlphaFoldDB" id="A0A024H130"/>
<dbReference type="PANTHER" id="PTHR34135:SF2">
    <property type="entry name" value="LYSOZYME"/>
    <property type="match status" value="1"/>
</dbReference>
<evidence type="ECO:0000256" key="4">
    <source>
        <dbReference type="ARBA" id="ARBA00012732"/>
    </source>
</evidence>
<keyword evidence="6" id="KW-0929">Antimicrobial</keyword>
<dbReference type="GO" id="GO:0042742">
    <property type="term" value="P:defense response to bacterium"/>
    <property type="evidence" value="ECO:0007669"/>
    <property type="project" value="UniProtKB-KW"/>
</dbReference>
<evidence type="ECO:0000256" key="12">
    <source>
        <dbReference type="RuleBase" id="RU361176"/>
    </source>
</evidence>
<keyword evidence="9" id="KW-1015">Disulfide bond</keyword>
<evidence type="ECO:0000256" key="5">
    <source>
        <dbReference type="ARBA" id="ARBA00022525"/>
    </source>
</evidence>
<dbReference type="CDD" id="cd06412">
    <property type="entry name" value="GH25_CH-type"/>
    <property type="match status" value="1"/>
</dbReference>
<dbReference type="GO" id="GO:0009253">
    <property type="term" value="P:peptidoglycan catabolic process"/>
    <property type="evidence" value="ECO:0007669"/>
    <property type="project" value="InterPro"/>
</dbReference>
<accession>A0A024H130</accession>
<dbReference type="InterPro" id="IPR008270">
    <property type="entry name" value="Glyco_hydro_25_AS"/>
</dbReference>
<dbReference type="FunFam" id="3.20.20.80:FF:000060">
    <property type="entry name" value="Lysozyme M1"/>
    <property type="match status" value="1"/>
</dbReference>
<evidence type="ECO:0000313" key="14">
    <source>
        <dbReference type="EMBL" id="CCQ45572.1"/>
    </source>
</evidence>
<dbReference type="PROSITE" id="PS00953">
    <property type="entry name" value="GLYCOSYL_HYDROL_F25_1"/>
    <property type="match status" value="1"/>
</dbReference>
<gene>
    <name evidence="14" type="primary">acm</name>
    <name evidence="14" type="ORF">ARTSIC4J27_1518</name>
</gene>
<dbReference type="InterPro" id="IPR002053">
    <property type="entry name" value="Glyco_hydro_25"/>
</dbReference>
<dbReference type="EC" id="3.2.1.17" evidence="4 12"/>
<dbReference type="STRING" id="861266.ARTSIC4J27_1518"/>
<evidence type="ECO:0000256" key="7">
    <source>
        <dbReference type="ARBA" id="ARBA00022638"/>
    </source>
</evidence>
<reference evidence="15" key="1">
    <citation type="journal article" date="2014" name="Genome Announc.">
        <title>Genome Sequence of Arthrobacter siccitolerans 4J27, a Xeroprotectant-Producing Desiccation-Tolerant Microorganism.</title>
        <authorList>
            <person name="Manzanera M."/>
            <person name="Santa-Cruz-Calvo L."/>
            <person name="Vilchez J.I."/>
            <person name="Garcia-Fontana C."/>
            <person name="Silva-Castro G.A."/>
            <person name="Calvo C."/>
            <person name="Gonzalez-Lopez J."/>
        </authorList>
    </citation>
    <scope>NUCLEOTIDE SEQUENCE [LARGE SCALE GENOMIC DNA]</scope>
    <source>
        <strain evidence="15">4J27</strain>
    </source>
</reference>
<organism evidence="14 15">
    <name type="scientific">Pseudarthrobacter siccitolerans</name>
    <dbReference type="NCBI Taxonomy" id="861266"/>
    <lineage>
        <taxon>Bacteria</taxon>
        <taxon>Bacillati</taxon>
        <taxon>Actinomycetota</taxon>
        <taxon>Actinomycetes</taxon>
        <taxon>Micrococcales</taxon>
        <taxon>Micrococcaceae</taxon>
        <taxon>Pseudarthrobacter</taxon>
    </lineage>
</organism>
<comment type="function">
    <text evidence="11">This enzyme has both lysozyme (acetylmuramidase) and diacetylmuramidase activities.</text>
</comment>
<evidence type="ECO:0000256" key="6">
    <source>
        <dbReference type="ARBA" id="ARBA00022529"/>
    </source>
</evidence>
<evidence type="ECO:0000256" key="3">
    <source>
        <dbReference type="ARBA" id="ARBA00010646"/>
    </source>
</evidence>
<dbReference type="SUPFAM" id="SSF51445">
    <property type="entry name" value="(Trans)glycosidases"/>
    <property type="match status" value="1"/>
</dbReference>
<evidence type="ECO:0000256" key="10">
    <source>
        <dbReference type="ARBA" id="ARBA00023295"/>
    </source>
</evidence>
<comment type="subcellular location">
    <subcellularLocation>
        <location evidence="2">Secreted</location>
    </subcellularLocation>
</comment>
<keyword evidence="15" id="KW-1185">Reference proteome</keyword>
<evidence type="ECO:0000256" key="13">
    <source>
        <dbReference type="SAM" id="MobiDB-lite"/>
    </source>
</evidence>
<dbReference type="Proteomes" id="UP000035722">
    <property type="component" value="Unassembled WGS sequence"/>
</dbReference>
<dbReference type="EMBL" id="CAQI01000038">
    <property type="protein sequence ID" value="CCQ45572.1"/>
    <property type="molecule type" value="Genomic_DNA"/>
</dbReference>
<keyword evidence="8 12" id="KW-0378">Hydrolase</keyword>
<name>A0A024H130_9MICC</name>
<keyword evidence="7" id="KW-0081">Bacteriolytic enzyme</keyword>
<dbReference type="Gene3D" id="3.20.20.80">
    <property type="entry name" value="Glycosidases"/>
    <property type="match status" value="1"/>
</dbReference>
<evidence type="ECO:0000256" key="8">
    <source>
        <dbReference type="ARBA" id="ARBA00022801"/>
    </source>
</evidence>
<evidence type="ECO:0000256" key="1">
    <source>
        <dbReference type="ARBA" id="ARBA00000632"/>
    </source>
</evidence>
<protein>
    <recommendedName>
        <fullName evidence="4 12">Lysozyme</fullName>
        <ecNumber evidence="4 12">3.2.1.17</ecNumber>
    </recommendedName>
</protein>
<dbReference type="InterPro" id="IPR018077">
    <property type="entry name" value="Glyco_hydro_fam25_subgr"/>
</dbReference>
<feature type="compositionally biased region" description="Low complexity" evidence="13">
    <location>
        <begin position="42"/>
        <end position="81"/>
    </location>
</feature>
<evidence type="ECO:0000256" key="2">
    <source>
        <dbReference type="ARBA" id="ARBA00004613"/>
    </source>
</evidence>
<dbReference type="PROSITE" id="PS51318">
    <property type="entry name" value="TAT"/>
    <property type="match status" value="1"/>
</dbReference>
<dbReference type="GO" id="GO:0003796">
    <property type="term" value="F:lysozyme activity"/>
    <property type="evidence" value="ECO:0007669"/>
    <property type="project" value="UniProtKB-EC"/>
</dbReference>
<dbReference type="GO" id="GO:0016052">
    <property type="term" value="P:carbohydrate catabolic process"/>
    <property type="evidence" value="ECO:0007669"/>
    <property type="project" value="TreeGrafter"/>
</dbReference>
<dbReference type="InterPro" id="IPR017853">
    <property type="entry name" value="GH"/>
</dbReference>
<dbReference type="OrthoDB" id="287365at2"/>